<dbReference type="OrthoDB" id="249932at2759"/>
<evidence type="ECO:0000313" key="9">
    <source>
        <dbReference type="Proteomes" id="UP000504615"/>
    </source>
</evidence>
<feature type="domain" description="CS" evidence="8">
    <location>
        <begin position="16"/>
        <end position="103"/>
    </location>
</feature>
<sequence length="193" mass="23007">MAEIKTIICPNLISKHVTPSIKWYQTDRTIVICIQLVDVSDYYLRVEDDNLQFSTNANDKEYYLILYLFGGVIAEKTMHKNVGREIKIYLIKALKWFPWLRLIKSKEKAPFISYNSDHIEDVQIRPTYDIDRFQRYKHENKIDYILPDGMSSDDESDDEDMDFLSESEVEYTHETHNEINGKRKMYSQQFRSL</sequence>
<dbReference type="Gene3D" id="2.60.40.790">
    <property type="match status" value="1"/>
</dbReference>
<dbReference type="GeneID" id="105422202"/>
<dbReference type="PANTHER" id="PTHR22655">
    <property type="entry name" value="ATP-DEPENDENT RNA HELICASE TDRD12-RELATED"/>
    <property type="match status" value="1"/>
</dbReference>
<dbReference type="AlphaFoldDB" id="A0A6I9VMQ3"/>
<dbReference type="KEGG" id="pbar:105422202"/>
<name>A0A6I9VMQ3_9HYME</name>
<dbReference type="GO" id="GO:0042078">
    <property type="term" value="P:germ-line stem cell division"/>
    <property type="evidence" value="ECO:0007669"/>
    <property type="project" value="TreeGrafter"/>
</dbReference>
<evidence type="ECO:0000256" key="6">
    <source>
        <dbReference type="ARBA" id="ARBA00022840"/>
    </source>
</evidence>
<accession>A0A6I9VMQ3</accession>
<keyword evidence="4" id="KW-0378">Hydrolase</keyword>
<evidence type="ECO:0000313" key="10">
    <source>
        <dbReference type="RefSeq" id="XP_011629796.1"/>
    </source>
</evidence>
<keyword evidence="3" id="KW-0547">Nucleotide-binding</keyword>
<dbReference type="Pfam" id="PF04969">
    <property type="entry name" value="CS"/>
    <property type="match status" value="1"/>
</dbReference>
<organism evidence="9 10">
    <name type="scientific">Pogonomyrmex barbatus</name>
    <name type="common">red harvester ant</name>
    <dbReference type="NCBI Taxonomy" id="144034"/>
    <lineage>
        <taxon>Eukaryota</taxon>
        <taxon>Metazoa</taxon>
        <taxon>Ecdysozoa</taxon>
        <taxon>Arthropoda</taxon>
        <taxon>Hexapoda</taxon>
        <taxon>Insecta</taxon>
        <taxon>Pterygota</taxon>
        <taxon>Neoptera</taxon>
        <taxon>Endopterygota</taxon>
        <taxon>Hymenoptera</taxon>
        <taxon>Apocrita</taxon>
        <taxon>Aculeata</taxon>
        <taxon>Formicoidea</taxon>
        <taxon>Formicidae</taxon>
        <taxon>Myrmicinae</taxon>
        <taxon>Pogonomyrmex</taxon>
    </lineage>
</organism>
<dbReference type="GO" id="GO:0003724">
    <property type="term" value="F:RNA helicase activity"/>
    <property type="evidence" value="ECO:0007669"/>
    <property type="project" value="UniProtKB-EC"/>
</dbReference>
<dbReference type="SUPFAM" id="SSF49764">
    <property type="entry name" value="HSP20-like chaperones"/>
    <property type="match status" value="1"/>
</dbReference>
<dbReference type="GO" id="GO:0005524">
    <property type="term" value="F:ATP binding"/>
    <property type="evidence" value="ECO:0007669"/>
    <property type="project" value="UniProtKB-KW"/>
</dbReference>
<gene>
    <name evidence="10" type="primary">LOC105422202</name>
</gene>
<dbReference type="EC" id="3.6.4.13" evidence="1"/>
<dbReference type="InterPro" id="IPR007052">
    <property type="entry name" value="CS_dom"/>
</dbReference>
<dbReference type="InterPro" id="IPR008978">
    <property type="entry name" value="HSP20-like_chaperone"/>
</dbReference>
<keyword evidence="6" id="KW-0067">ATP-binding</keyword>
<evidence type="ECO:0000256" key="3">
    <source>
        <dbReference type="ARBA" id="ARBA00022741"/>
    </source>
</evidence>
<dbReference type="PROSITE" id="PS51203">
    <property type="entry name" value="CS"/>
    <property type="match status" value="1"/>
</dbReference>
<dbReference type="Proteomes" id="UP000504615">
    <property type="component" value="Unplaced"/>
</dbReference>
<evidence type="ECO:0000256" key="5">
    <source>
        <dbReference type="ARBA" id="ARBA00022806"/>
    </source>
</evidence>
<keyword evidence="9" id="KW-1185">Reference proteome</keyword>
<keyword evidence="5" id="KW-0347">Helicase</keyword>
<keyword evidence="2" id="KW-0677">Repeat</keyword>
<proteinExistence type="predicted"/>
<evidence type="ECO:0000256" key="7">
    <source>
        <dbReference type="ARBA" id="ARBA00047984"/>
    </source>
</evidence>
<reference evidence="10" key="1">
    <citation type="submission" date="2025-08" db="UniProtKB">
        <authorList>
            <consortium name="RefSeq"/>
        </authorList>
    </citation>
    <scope>IDENTIFICATION</scope>
</reference>
<protein>
    <recommendedName>
        <fullName evidence="1">RNA helicase</fullName>
        <ecNumber evidence="1">3.6.4.13</ecNumber>
    </recommendedName>
</protein>
<evidence type="ECO:0000256" key="2">
    <source>
        <dbReference type="ARBA" id="ARBA00022737"/>
    </source>
</evidence>
<evidence type="ECO:0000256" key="4">
    <source>
        <dbReference type="ARBA" id="ARBA00022801"/>
    </source>
</evidence>
<evidence type="ECO:0000259" key="8">
    <source>
        <dbReference type="PROSITE" id="PS51203"/>
    </source>
</evidence>
<dbReference type="PANTHER" id="PTHR22655:SF2">
    <property type="entry name" value="ATP-DEPENDENT RNA HELICASE TDRD12-RELATED"/>
    <property type="match status" value="1"/>
</dbReference>
<dbReference type="RefSeq" id="XP_011629796.1">
    <property type="nucleotide sequence ID" value="XM_011631494.2"/>
</dbReference>
<comment type="catalytic activity">
    <reaction evidence="7">
        <text>ATP + H2O = ADP + phosphate + H(+)</text>
        <dbReference type="Rhea" id="RHEA:13065"/>
        <dbReference type="ChEBI" id="CHEBI:15377"/>
        <dbReference type="ChEBI" id="CHEBI:15378"/>
        <dbReference type="ChEBI" id="CHEBI:30616"/>
        <dbReference type="ChEBI" id="CHEBI:43474"/>
        <dbReference type="ChEBI" id="CHEBI:456216"/>
        <dbReference type="EC" id="3.6.4.13"/>
    </reaction>
</comment>
<dbReference type="GO" id="GO:0016787">
    <property type="term" value="F:hydrolase activity"/>
    <property type="evidence" value="ECO:0007669"/>
    <property type="project" value="UniProtKB-KW"/>
</dbReference>
<evidence type="ECO:0000256" key="1">
    <source>
        <dbReference type="ARBA" id="ARBA00012552"/>
    </source>
</evidence>